<dbReference type="AlphaFoldDB" id="A0A4Z1BJH7"/>
<feature type="compositionally biased region" description="Polar residues" evidence="1">
    <location>
        <begin position="278"/>
        <end position="294"/>
    </location>
</feature>
<dbReference type="InterPro" id="IPR002988">
    <property type="entry name" value="GA_module"/>
</dbReference>
<reference evidence="4 5" key="1">
    <citation type="submission" date="2019-04" db="EMBL/GenBank/DDBJ databases">
        <title>Genomic characterization of Staphylococcus petrasii strains.</title>
        <authorList>
            <person name="Vrbovska V."/>
            <person name="Kovarovic V."/>
            <person name="Maslanova I."/>
            <person name="Indrakova A."/>
            <person name="Petras P."/>
            <person name="Sedo O."/>
            <person name="Svec P."/>
            <person name="Fisarova L."/>
            <person name="Sedlacek I."/>
            <person name="Doskar J."/>
            <person name="Pantucek R."/>
        </authorList>
    </citation>
    <scope>NUCLEOTIDE SEQUENCE [LARGE SCALE GENOMIC DNA]</scope>
    <source>
        <strain evidence="4 5">CCM 8529</strain>
    </source>
</reference>
<organism evidence="4 5">
    <name type="scientific">Staphylococcus pragensis</name>
    <dbReference type="NCBI Taxonomy" id="1611836"/>
    <lineage>
        <taxon>Bacteria</taxon>
        <taxon>Bacillati</taxon>
        <taxon>Bacillota</taxon>
        <taxon>Bacilli</taxon>
        <taxon>Bacillales</taxon>
        <taxon>Staphylococcaceae</taxon>
        <taxon>Staphylococcus</taxon>
    </lineage>
</organism>
<dbReference type="EMBL" id="SRPJ01000012">
    <property type="protein sequence ID" value="TGN22295.1"/>
    <property type="molecule type" value="Genomic_DNA"/>
</dbReference>
<feature type="domain" description="Protein G-related albumin-binding (GA) module" evidence="3">
    <location>
        <begin position="57"/>
        <end position="105"/>
    </location>
</feature>
<feature type="compositionally biased region" description="Basic and acidic residues" evidence="1">
    <location>
        <begin position="180"/>
        <end position="191"/>
    </location>
</feature>
<keyword evidence="2" id="KW-0812">Transmembrane</keyword>
<dbReference type="Pfam" id="PF01468">
    <property type="entry name" value="GA"/>
    <property type="match status" value="1"/>
</dbReference>
<dbReference type="Proteomes" id="UP000297459">
    <property type="component" value="Unassembled WGS sequence"/>
</dbReference>
<feature type="region of interest" description="Disordered" evidence="1">
    <location>
        <begin position="98"/>
        <end position="294"/>
    </location>
</feature>
<accession>A0A4Z1BJH7</accession>
<comment type="caution">
    <text evidence="4">The sequence shown here is derived from an EMBL/GenBank/DDBJ whole genome shotgun (WGS) entry which is preliminary data.</text>
</comment>
<dbReference type="Gene3D" id="1.20.120.1850">
    <property type="entry name" value="Ebh helix bundles repeating unit (S and A modules)"/>
    <property type="match status" value="1"/>
</dbReference>
<feature type="compositionally biased region" description="Low complexity" evidence="1">
    <location>
        <begin position="236"/>
        <end position="259"/>
    </location>
</feature>
<feature type="transmembrane region" description="Helical" evidence="2">
    <location>
        <begin position="678"/>
        <end position="696"/>
    </location>
</feature>
<keyword evidence="5" id="KW-1185">Reference proteome</keyword>
<feature type="compositionally biased region" description="Basic and acidic residues" evidence="1">
    <location>
        <begin position="202"/>
        <end position="235"/>
    </location>
</feature>
<evidence type="ECO:0000313" key="5">
    <source>
        <dbReference type="Proteomes" id="UP000297459"/>
    </source>
</evidence>
<feature type="compositionally biased region" description="Basic and acidic residues" evidence="1">
    <location>
        <begin position="144"/>
        <end position="161"/>
    </location>
</feature>
<dbReference type="RefSeq" id="WP_126565444.1">
    <property type="nucleotide sequence ID" value="NZ_BMCY01000012.1"/>
</dbReference>
<evidence type="ECO:0000256" key="1">
    <source>
        <dbReference type="SAM" id="MobiDB-lite"/>
    </source>
</evidence>
<sequence>MKKNTQISKLSSYLKVSCSALLLSGSLVGYGFTKDAFAQTKDEVTEASTETTTAQPRLKSAIAKAKTEINRLKHLDKAEIKSYKDDLDDAKDQSEIDDILKDAREESNVTAEEKTIARSDDEETSTEETHTTTNESSKDSTSAELDKIMADLDALSKKVDRGQQNGEPETSEEASTQQQTKDDTNSEEQHTMETPSSEETNNTDKHSTSILDDLNKAKNDVNTYKDNKAEDDNTKEQTTQETQPSTEENTTEVPSTEEVGSSEDSGEGLLSGIEHMGKNNNEYHQGQSVDTDSTINRHFDALKDKLSDKEKIDQTISKIEKQHDDTSHRYTDRKLEQLRELRDQVNQNQGLSEQQRQNIEKDIASVRNKVKDNRHLILKQLNSTSDKQEAVKQILGSVFSKNETQDILKHINITGKSDKQITDQIMKQLDGLTTTSSDDILKSMFDQAPNKEQLIKTLLSTRLGNNEASSIAKRLMNENLSNSELVERLKQEFKAQASNTADDILKDILDKSTNQKQAIETILATKLNQAKAHALADIISKVQTSKADTLDLIKSALNGKANDLLQLQNKLNQSKNKLDYILSPIKDRPTLLDRINGNMHNSGGLDLGSGLLGGLSNGGLLSNLNSGGSLLDGIDDIPNPVQGLSLGNLDNDSGLLSGLFDDDGNFSLPATGETLKKSWLPITLVIAAAGGVFVWLGRRKHRHSDN</sequence>
<keyword evidence="2" id="KW-0472">Membrane</keyword>
<keyword evidence="2" id="KW-1133">Transmembrane helix</keyword>
<evidence type="ECO:0000259" key="3">
    <source>
        <dbReference type="Pfam" id="PF01468"/>
    </source>
</evidence>
<evidence type="ECO:0000313" key="4">
    <source>
        <dbReference type="EMBL" id="TGN22295.1"/>
    </source>
</evidence>
<protein>
    <recommendedName>
        <fullName evidence="3">Protein G-related albumin-binding (GA) module domain-containing protein</fullName>
    </recommendedName>
</protein>
<name>A0A4Z1BJH7_9STAP</name>
<evidence type="ECO:0000256" key="2">
    <source>
        <dbReference type="SAM" id="Phobius"/>
    </source>
</evidence>
<feature type="compositionally biased region" description="Basic and acidic residues" evidence="1">
    <location>
        <begin position="98"/>
        <end position="119"/>
    </location>
</feature>
<feature type="compositionally biased region" description="Polar residues" evidence="1">
    <location>
        <begin position="162"/>
        <end position="179"/>
    </location>
</feature>
<gene>
    <name evidence="4" type="ORF">E2558_11835</name>
</gene>
<proteinExistence type="predicted"/>